<name>A0ABN9ALR1_9NEOB</name>
<evidence type="ECO:0000313" key="2">
    <source>
        <dbReference type="EMBL" id="CAI9536981.1"/>
    </source>
</evidence>
<feature type="region of interest" description="Disordered" evidence="1">
    <location>
        <begin position="133"/>
        <end position="159"/>
    </location>
</feature>
<protein>
    <submittedName>
        <fullName evidence="2">Uncharacterized protein</fullName>
    </submittedName>
</protein>
<feature type="compositionally biased region" description="Basic and acidic residues" evidence="1">
    <location>
        <begin position="563"/>
        <end position="585"/>
    </location>
</feature>
<feature type="region of interest" description="Disordered" evidence="1">
    <location>
        <begin position="227"/>
        <end position="266"/>
    </location>
</feature>
<accession>A0ABN9ALR1</accession>
<feature type="region of interest" description="Disordered" evidence="1">
    <location>
        <begin position="454"/>
        <end position="593"/>
    </location>
</feature>
<sequence length="620" mass="70781">MNTRANQRDADPAPGLGTVPDHIRRSVFILKDYVHRTDREPIVGLDYVLEYRLQDQAGKSETKYFCEICEMDSDLMTMMEHLGCYRHRKLYLMKAYPYVLKAPSSSKEDRTQFMRRMAMEIEREEGTKMYKSDPTVRMTPMKSKNTQQSKRKSRWDYEGDRQKRMKKALEYLDSFEIDNDSEATTVTRLTEKLIAELKYHSDKLKEEALFPAKVAKAKNIAMSIMQKAPRQQNPGQKNPGLKGAPENIKQNMAMPGGPQPTSDSRYWPPNPAFPQRPHGMENPQNAKFNSEPQTGQVPEESKFFKKLKSLLSAVPQNSTQVPDDEQMHSKLMMLKALLSDKRASLQNTQGNQLPLQGTSMMQDMAGTENVFMNQHNANMGQFGQNVMMQMASMAQNAPANQNSLMQMAALLQNRQMNAFLPENQDIQNQEYFPMDNSSGMPMDQSAYQQPYMEQQPGFPNIPQSQEGFGYDDPMAGNYGNNNMGQYNDFTSEQAPYTRVSLSPSKQRSEGERFRGNSYDRDSRQEYRSHESRSRDGGRSGRSLDEPAWAERERNMPYGKRTRLGSDHTPKESTDGKKRRSDDRGSLDMGAGNLSVDLLKRIRGKDLFTVSAILSEYADGQ</sequence>
<gene>
    <name evidence="2" type="ORF">SPARVUS_LOCUS1123885</name>
</gene>
<feature type="compositionally biased region" description="Polar residues" evidence="1">
    <location>
        <begin position="488"/>
        <end position="505"/>
    </location>
</feature>
<dbReference type="Proteomes" id="UP001162483">
    <property type="component" value="Unassembled WGS sequence"/>
</dbReference>
<evidence type="ECO:0000256" key="1">
    <source>
        <dbReference type="SAM" id="MobiDB-lite"/>
    </source>
</evidence>
<feature type="compositionally biased region" description="Low complexity" evidence="1">
    <location>
        <begin position="476"/>
        <end position="487"/>
    </location>
</feature>
<feature type="compositionally biased region" description="Basic and acidic residues" evidence="1">
    <location>
        <begin position="506"/>
        <end position="554"/>
    </location>
</feature>
<keyword evidence="3" id="KW-1185">Reference proteome</keyword>
<reference evidence="2" key="1">
    <citation type="submission" date="2023-05" db="EMBL/GenBank/DDBJ databases">
        <authorList>
            <person name="Stuckert A."/>
        </authorList>
    </citation>
    <scope>NUCLEOTIDE SEQUENCE</scope>
</reference>
<comment type="caution">
    <text evidence="2">The sequence shown here is derived from an EMBL/GenBank/DDBJ whole genome shotgun (WGS) entry which is preliminary data.</text>
</comment>
<organism evidence="2 3">
    <name type="scientific">Staurois parvus</name>
    <dbReference type="NCBI Taxonomy" id="386267"/>
    <lineage>
        <taxon>Eukaryota</taxon>
        <taxon>Metazoa</taxon>
        <taxon>Chordata</taxon>
        <taxon>Craniata</taxon>
        <taxon>Vertebrata</taxon>
        <taxon>Euteleostomi</taxon>
        <taxon>Amphibia</taxon>
        <taxon>Batrachia</taxon>
        <taxon>Anura</taxon>
        <taxon>Neobatrachia</taxon>
        <taxon>Ranoidea</taxon>
        <taxon>Ranidae</taxon>
        <taxon>Staurois</taxon>
    </lineage>
</organism>
<evidence type="ECO:0000313" key="3">
    <source>
        <dbReference type="Proteomes" id="UP001162483"/>
    </source>
</evidence>
<proteinExistence type="predicted"/>
<dbReference type="EMBL" id="CATNWA010000438">
    <property type="protein sequence ID" value="CAI9536981.1"/>
    <property type="molecule type" value="Genomic_DNA"/>
</dbReference>